<comment type="caution">
    <text evidence="1">The sequence shown here is derived from an EMBL/GenBank/DDBJ whole genome shotgun (WGS) entry which is preliminary data.</text>
</comment>
<dbReference type="Proteomes" id="UP000644756">
    <property type="component" value="Unassembled WGS sequence"/>
</dbReference>
<dbReference type="AlphaFoldDB" id="A0A917G7T0"/>
<organism evidence="1 2">
    <name type="scientific">Paenibacillus abyssi</name>
    <dbReference type="NCBI Taxonomy" id="1340531"/>
    <lineage>
        <taxon>Bacteria</taxon>
        <taxon>Bacillati</taxon>
        <taxon>Bacillota</taxon>
        <taxon>Bacilli</taxon>
        <taxon>Bacillales</taxon>
        <taxon>Paenibacillaceae</taxon>
        <taxon>Paenibacillus</taxon>
    </lineage>
</organism>
<reference evidence="1" key="1">
    <citation type="journal article" date="2014" name="Int. J. Syst. Evol. Microbiol.">
        <title>Complete genome sequence of Corynebacterium casei LMG S-19264T (=DSM 44701T), isolated from a smear-ripened cheese.</title>
        <authorList>
            <consortium name="US DOE Joint Genome Institute (JGI-PGF)"/>
            <person name="Walter F."/>
            <person name="Albersmeier A."/>
            <person name="Kalinowski J."/>
            <person name="Ruckert C."/>
        </authorList>
    </citation>
    <scope>NUCLEOTIDE SEQUENCE</scope>
    <source>
        <strain evidence="1">CGMCC 1.12987</strain>
    </source>
</reference>
<proteinExistence type="predicted"/>
<protein>
    <submittedName>
        <fullName evidence="1">Uncharacterized protein</fullName>
    </submittedName>
</protein>
<accession>A0A917G7T0</accession>
<gene>
    <name evidence="1" type="ORF">GCM10010916_48400</name>
</gene>
<sequence>MKKDELQIDQRELVEAWQRTLPITMNESDSADVIADGADPKALRVHIRTAGHQAYSFDFKVEYVDSREVRVELVDVEKDGRSVDERTDQIQQLIQDYTRHLHECAQALQQLTHA</sequence>
<dbReference type="EMBL" id="BMGR01000026">
    <property type="protein sequence ID" value="GGG26328.1"/>
    <property type="molecule type" value="Genomic_DNA"/>
</dbReference>
<dbReference type="RefSeq" id="WP_188533669.1">
    <property type="nucleotide sequence ID" value="NZ_BMGR01000026.1"/>
</dbReference>
<reference evidence="1" key="2">
    <citation type="submission" date="2020-09" db="EMBL/GenBank/DDBJ databases">
        <authorList>
            <person name="Sun Q."/>
            <person name="Zhou Y."/>
        </authorList>
    </citation>
    <scope>NUCLEOTIDE SEQUENCE</scope>
    <source>
        <strain evidence="1">CGMCC 1.12987</strain>
    </source>
</reference>
<evidence type="ECO:0000313" key="2">
    <source>
        <dbReference type="Proteomes" id="UP000644756"/>
    </source>
</evidence>
<name>A0A917G7T0_9BACL</name>
<keyword evidence="2" id="KW-1185">Reference proteome</keyword>
<evidence type="ECO:0000313" key="1">
    <source>
        <dbReference type="EMBL" id="GGG26328.1"/>
    </source>
</evidence>